<sequence length="506" mass="57124">MVLGGLLMMALCGGLLAATVLGPGWLNNYVEANLRARRVVTSNSSQGYNDFQSNMKSGVPYYLNLYVYNVTNPDDIKLGKKPILNQLGPYVYDWKWYKFDINWSSDKDLVSFFQKESFYFRRDLTNPNLDPYKDQCVFPSIPYAAVRSKLGLDDQWWKALGLDILSSYAAKKALPEDQVDPFIGSTVDAYVWGFDSQLLGWLNSTFASYLDGPLKTRVSIQQNDTSEEEVRQSHVYPDVMHTGNDDLKKLSQFHEWQGKHLLEFGGEPLWGSEEANTVQGTDAYAFTTHLNKANDNQTVFVREIFRHVNFICNETQSLKGIDTNVYFLDARDYTNSTPNNYYLFAPDGVSNLSKPNTYTQGSPVEVLLSQPHFFQADPVYSNSIEILPPNSQTNMTSHNTFIWVEPITGITMQAFKRLQVNLKVKGSLILNPNLPLTYIPIVYFEETGTVSDSLASEWKNSLGVAMTILQLIAPIGYTLAGLLFLLASICFIRAYTLPPPDYDAIN</sequence>
<name>A0A6B2L1Z3_9EUKA</name>
<evidence type="ECO:0000256" key="5">
    <source>
        <dbReference type="ARBA" id="ARBA00023136"/>
    </source>
</evidence>
<dbReference type="GO" id="GO:0005044">
    <property type="term" value="F:scavenger receptor activity"/>
    <property type="evidence" value="ECO:0007669"/>
    <property type="project" value="TreeGrafter"/>
</dbReference>
<keyword evidence="4 7" id="KW-1133">Transmembrane helix</keyword>
<evidence type="ECO:0000256" key="8">
    <source>
        <dbReference type="SAM" id="SignalP"/>
    </source>
</evidence>
<feature type="transmembrane region" description="Helical" evidence="7">
    <location>
        <begin position="471"/>
        <end position="492"/>
    </location>
</feature>
<dbReference type="EMBL" id="GIBP01002007">
    <property type="protein sequence ID" value="NDV30976.1"/>
    <property type="molecule type" value="Transcribed_RNA"/>
</dbReference>
<protein>
    <submittedName>
        <fullName evidence="9">Uncharacterized protein</fullName>
    </submittedName>
</protein>
<proteinExistence type="inferred from homology"/>
<evidence type="ECO:0000256" key="1">
    <source>
        <dbReference type="ARBA" id="ARBA00004370"/>
    </source>
</evidence>
<evidence type="ECO:0000256" key="3">
    <source>
        <dbReference type="ARBA" id="ARBA00022692"/>
    </source>
</evidence>
<dbReference type="GO" id="GO:0016020">
    <property type="term" value="C:membrane"/>
    <property type="evidence" value="ECO:0007669"/>
    <property type="project" value="UniProtKB-SubCell"/>
</dbReference>
<dbReference type="PRINTS" id="PR01609">
    <property type="entry name" value="CD36FAMILY"/>
</dbReference>
<keyword evidence="3 7" id="KW-0812">Transmembrane</keyword>
<keyword evidence="6" id="KW-0325">Glycoprotein</keyword>
<evidence type="ECO:0000256" key="7">
    <source>
        <dbReference type="SAM" id="Phobius"/>
    </source>
</evidence>
<keyword evidence="8" id="KW-0732">Signal</keyword>
<dbReference type="PANTHER" id="PTHR11923:SF51">
    <property type="entry name" value="LYSOSOME MEMBRANE PROTEIN 2"/>
    <property type="match status" value="1"/>
</dbReference>
<dbReference type="AlphaFoldDB" id="A0A6B2L1Z3"/>
<dbReference type="InterPro" id="IPR002159">
    <property type="entry name" value="CD36_fam"/>
</dbReference>
<evidence type="ECO:0000256" key="2">
    <source>
        <dbReference type="ARBA" id="ARBA00010532"/>
    </source>
</evidence>
<evidence type="ECO:0000256" key="4">
    <source>
        <dbReference type="ARBA" id="ARBA00022989"/>
    </source>
</evidence>
<feature type="signal peptide" evidence="8">
    <location>
        <begin position="1"/>
        <end position="17"/>
    </location>
</feature>
<comment type="similarity">
    <text evidence="2">Belongs to the CD36 family.</text>
</comment>
<organism evidence="9">
    <name type="scientific">Arcella intermedia</name>
    <dbReference type="NCBI Taxonomy" id="1963864"/>
    <lineage>
        <taxon>Eukaryota</taxon>
        <taxon>Amoebozoa</taxon>
        <taxon>Tubulinea</taxon>
        <taxon>Elardia</taxon>
        <taxon>Arcellinida</taxon>
        <taxon>Sphaerothecina</taxon>
        <taxon>Arcellidae</taxon>
        <taxon>Arcella</taxon>
    </lineage>
</organism>
<feature type="chain" id="PRO_5025332841" evidence="8">
    <location>
        <begin position="18"/>
        <end position="506"/>
    </location>
</feature>
<dbReference type="GO" id="GO:0005737">
    <property type="term" value="C:cytoplasm"/>
    <property type="evidence" value="ECO:0007669"/>
    <property type="project" value="TreeGrafter"/>
</dbReference>
<evidence type="ECO:0000256" key="6">
    <source>
        <dbReference type="ARBA" id="ARBA00023180"/>
    </source>
</evidence>
<evidence type="ECO:0000313" key="9">
    <source>
        <dbReference type="EMBL" id="NDV30976.1"/>
    </source>
</evidence>
<reference evidence="9" key="1">
    <citation type="journal article" date="2020" name="J. Eukaryot. Microbiol.">
        <title>De novo Sequencing, Assembly and Annotation of the Transcriptome for the Free-Living Testate Amoeba Arcella intermedia.</title>
        <authorList>
            <person name="Ribeiro G.M."/>
            <person name="Porfirio-Sousa A.L."/>
            <person name="Maurer-Alcala X.X."/>
            <person name="Katz L.A."/>
            <person name="Lahr D.J.G."/>
        </authorList>
    </citation>
    <scope>NUCLEOTIDE SEQUENCE</scope>
</reference>
<accession>A0A6B2L1Z3</accession>
<comment type="subcellular location">
    <subcellularLocation>
        <location evidence="1">Membrane</location>
    </subcellularLocation>
</comment>
<dbReference type="Pfam" id="PF01130">
    <property type="entry name" value="CD36"/>
    <property type="match status" value="1"/>
</dbReference>
<keyword evidence="5 7" id="KW-0472">Membrane</keyword>
<dbReference type="PANTHER" id="PTHR11923">
    <property type="entry name" value="SCAVENGER RECEPTOR CLASS B TYPE-1 SR-B1"/>
    <property type="match status" value="1"/>
</dbReference>